<dbReference type="SUPFAM" id="SSF56104">
    <property type="entry name" value="SAICAR synthase-like"/>
    <property type="match status" value="1"/>
</dbReference>
<dbReference type="CDD" id="cd17300">
    <property type="entry name" value="PIPKc_PIKfyve"/>
    <property type="match status" value="1"/>
</dbReference>
<feature type="non-terminal residue" evidence="11">
    <location>
        <position position="1"/>
    </location>
</feature>
<dbReference type="InterPro" id="IPR027484">
    <property type="entry name" value="PInositol-4-P-5-kinase_N"/>
</dbReference>
<dbReference type="EC" id="2.7.1.150" evidence="1"/>
<evidence type="ECO:0000256" key="7">
    <source>
        <dbReference type="ARBA" id="ARBA00077223"/>
    </source>
</evidence>
<feature type="region of interest" description="Disordered" evidence="9">
    <location>
        <begin position="1"/>
        <end position="24"/>
    </location>
</feature>
<evidence type="ECO:0000256" key="1">
    <source>
        <dbReference type="ARBA" id="ARBA00012009"/>
    </source>
</evidence>
<dbReference type="GO" id="GO:0046854">
    <property type="term" value="P:phosphatidylinositol phosphate biosynthetic process"/>
    <property type="evidence" value="ECO:0007669"/>
    <property type="project" value="TreeGrafter"/>
</dbReference>
<dbReference type="SUPFAM" id="SSF52029">
    <property type="entry name" value="GroEL apical domain-like"/>
    <property type="match status" value="1"/>
</dbReference>
<dbReference type="Gene3D" id="3.30.800.10">
    <property type="entry name" value="Phosphatidylinositol Phosphate Kinase II Beta"/>
    <property type="match status" value="1"/>
</dbReference>
<evidence type="ECO:0000256" key="5">
    <source>
        <dbReference type="ARBA" id="ARBA00022840"/>
    </source>
</evidence>
<dbReference type="GO" id="GO:0010008">
    <property type="term" value="C:endosome membrane"/>
    <property type="evidence" value="ECO:0007669"/>
    <property type="project" value="TreeGrafter"/>
</dbReference>
<dbReference type="Gene3D" id="3.50.7.10">
    <property type="entry name" value="GroEL"/>
    <property type="match status" value="1"/>
</dbReference>
<keyword evidence="5 8" id="KW-0067">ATP-binding</keyword>
<reference evidence="11" key="1">
    <citation type="submission" date="2015-07" db="EMBL/GenBank/DDBJ databases">
        <title>Transcriptome Assembly of Anthurium amnicola.</title>
        <authorList>
            <person name="Suzuki J."/>
        </authorList>
    </citation>
    <scope>NUCLEOTIDE SEQUENCE</scope>
</reference>
<dbReference type="CDD" id="cd03334">
    <property type="entry name" value="Fab1_TCP"/>
    <property type="match status" value="1"/>
</dbReference>
<dbReference type="PROSITE" id="PS51455">
    <property type="entry name" value="PIPK"/>
    <property type="match status" value="1"/>
</dbReference>
<sequence>SLDIENNETIWFPPPPEDEGDDVETRCFEYDDDDEDVDHSGMFFPSSSFGDDAFPVKDKGNDTHKELLTASMYGHFRALVSQLLRGEGIHAGNDDGEEEWVEVVSSLAWQAANFVKPDTSRGGSMDPGDYVKVKCILCGSPRDSTLVKGVVCTKNVKHKRMISQHRNARLLLLGGSLEYQKVTNKLASIEIILQQEIDHLKMAVAKIEARKPNVLLVEKSVSSYAQEYLLAKEISLVLNVKRPLLERISRCTGAQIAPSVDNVASTRLGNCQAFRVERTTEECLFGNQSNKKSSRTLMFFEGCPRRLGCTILLRGTCREELKKVKHILQYASFAAYRLSLERSFLADSGATLPKSHPVEISDTVAYVSDPTLMMSDAANNRHPENEEELQGANSSCINRTTRHLPCLDVFSSHCSALCLKNEREEVESPDDYQNSSPPWAGTSASSQERGISSVVSAPHLDLSVDINYRYPYEDMRGRVDFSRDACRDEFEMLGTMLENGATLKNPWQLGAVHEGRIAGLCVGNDVPVSGDYFSTSENQQNLLVSLSSRCVMKSTVCERSKLLRIKFYGNFDKPLGRYLCDDLFDQRSCCRCCKEPPEAHVKCFTHQQGSLTISVKRLSSMKLPGEQDGRIWMWHRCLKCTRKDGVPPPTRRVIMSDPAWRLSFGKFLELSFSNHATTNRVASCGHSLQRDCLRFFGLGSMVAFFRYSPVDILSVRLPPSVLQFACQSQQEWFRREAAEVSSKVDLLHGEVLDVLHGFEQKITSSVHEPSKASLCYLLIELKDLLKNERFKYEVLLQPASVENFQPGHVALDIMELNRLRHCLLIDSYIWDRRIYLLDSKVRGSSSEIDAHLLEISTHNDLVQRSQSFSENVRFDCSPEGVNRKTVKCHSNELVDVDLSVKPVECHVDPAYPDLVYDGNSFDVHLGCGATVENTSLKSLPLPGSSLSDKIDLAWTGTGQSENVQASNDLVGVQDNLHYRKLMFPFRVYSFDSALRVRDEINKDEAIVSLHLSSVGSFDAPEDRDSLVKDSIPNIRRAYSQNSQTGIGNLKFLFGHMPLYVRSASSMVSDGARLLLPQTGPSDIVVAVYDKEPTSVIAYALNSKEHVGFVTCSSDQQEERFEGDQIKDLVANLWGYNVTAAGMRPFKLDDIQSQPNGSDEALFSGGSVYSDSKQCHFRYTFDDESSIPAEKAKFSVTCYFAKQFDALRKKCCPTELDFICSLSRCRRWNAQGGKSNVYFAKSLDERFIIKQVTKTELESFEEFSPRYFNYMMESINSGSHTCLAKILGIYQVTIKHLKGGREVRMDLMVMENLFFGMSISRVYDLKGCSRSRYNCDTTGRNKVMLDLNLVEALRTKPIFLGSKSKRNLERAIWNDTSFLASVDVMDYSLLVGVDEERKELVLGIIDFLRQYTWDKHLETWVKASGILGGPTNVSPTVISPKQYKKRFRKAMSTYFLTVPDQWYS</sequence>
<feature type="compositionally biased region" description="Polar residues" evidence="9">
    <location>
        <begin position="431"/>
        <end position="451"/>
    </location>
</feature>
<dbReference type="GO" id="GO:0005524">
    <property type="term" value="F:ATP binding"/>
    <property type="evidence" value="ECO:0007669"/>
    <property type="project" value="UniProtKB-UniRule"/>
</dbReference>
<evidence type="ECO:0000259" key="10">
    <source>
        <dbReference type="PROSITE" id="PS51455"/>
    </source>
</evidence>
<evidence type="ECO:0000256" key="9">
    <source>
        <dbReference type="SAM" id="MobiDB-lite"/>
    </source>
</evidence>
<dbReference type="SMART" id="SM00330">
    <property type="entry name" value="PIPKc"/>
    <property type="match status" value="1"/>
</dbReference>
<dbReference type="Pfam" id="PF00118">
    <property type="entry name" value="Cpn60_TCP1"/>
    <property type="match status" value="1"/>
</dbReference>
<keyword evidence="3 8" id="KW-0547">Nucleotide-binding</keyword>
<dbReference type="InterPro" id="IPR044769">
    <property type="entry name" value="PIKfyve_PIPKc"/>
</dbReference>
<dbReference type="InterPro" id="IPR027483">
    <property type="entry name" value="PInositol-4-P-4/5-kinase_C_sf"/>
</dbReference>
<gene>
    <name evidence="11" type="primary">FAB1_12</name>
    <name evidence="11" type="ORF">g.127303</name>
</gene>
<evidence type="ECO:0000256" key="2">
    <source>
        <dbReference type="ARBA" id="ARBA00022679"/>
    </source>
</evidence>
<dbReference type="PANTHER" id="PTHR45748:SF14">
    <property type="entry name" value="1-PHOSPHATIDYLINOSITOL-3-PHOSPHATE 5-KINASE FAB1C-RELATED"/>
    <property type="match status" value="1"/>
</dbReference>
<dbReference type="GO" id="GO:0000285">
    <property type="term" value="F:1-phosphatidylinositol-3-phosphate 5-kinase activity"/>
    <property type="evidence" value="ECO:0007669"/>
    <property type="project" value="UniProtKB-EC"/>
</dbReference>
<dbReference type="InterPro" id="IPR027409">
    <property type="entry name" value="GroEL-like_apical_dom_sf"/>
</dbReference>
<dbReference type="FunFam" id="3.30.810.10:FF:000001">
    <property type="entry name" value="1-phosphatidylinositol 3-phosphate 5-kinase FAB1"/>
    <property type="match status" value="1"/>
</dbReference>
<evidence type="ECO:0000256" key="3">
    <source>
        <dbReference type="ARBA" id="ARBA00022741"/>
    </source>
</evidence>
<feature type="domain" description="PIPK" evidence="10">
    <location>
        <begin position="1133"/>
        <end position="1454"/>
    </location>
</feature>
<keyword evidence="4 8" id="KW-0418">Kinase</keyword>
<dbReference type="PANTHER" id="PTHR45748">
    <property type="entry name" value="1-PHOSPHATIDYLINOSITOL 3-PHOSPHATE 5-KINASE-RELATED"/>
    <property type="match status" value="1"/>
</dbReference>
<name>A0A1D1XEV4_9ARAE</name>
<feature type="region of interest" description="Disordered" evidence="9">
    <location>
        <begin position="426"/>
        <end position="451"/>
    </location>
</feature>
<evidence type="ECO:0000256" key="6">
    <source>
        <dbReference type="ARBA" id="ARBA00023464"/>
    </source>
</evidence>
<dbReference type="EMBL" id="GDJX01026993">
    <property type="protein sequence ID" value="JAT40943.1"/>
    <property type="molecule type" value="Transcribed_RNA"/>
</dbReference>
<evidence type="ECO:0000256" key="8">
    <source>
        <dbReference type="PROSITE-ProRule" id="PRU00781"/>
    </source>
</evidence>
<dbReference type="InterPro" id="IPR002423">
    <property type="entry name" value="Cpn60/GroEL/TCP-1"/>
</dbReference>
<comment type="subunit">
    <text evidence="6">Component of the PI(3,5)P2 regulatory complex at least composed of ATG18, SAC/FIG4, FAB1 and VAC14.</text>
</comment>
<protein>
    <recommendedName>
        <fullName evidence="1">1-phosphatidylinositol-3-phosphate 5-kinase</fullName>
        <ecNumber evidence="1">2.7.1.150</ecNumber>
    </recommendedName>
    <alternativeName>
        <fullName evidence="7">Phosphatidylinositol 3-phosphate 5-kinase type III</fullName>
    </alternativeName>
</protein>
<keyword evidence="2 8" id="KW-0808">Transferase</keyword>
<dbReference type="FunFam" id="3.30.800.10:FF:000010">
    <property type="entry name" value="Putative 1-phosphatidylinositol-3-phosphate 5-kinase FAB1C"/>
    <property type="match status" value="1"/>
</dbReference>
<organism evidence="11">
    <name type="scientific">Anthurium amnicola</name>
    <dbReference type="NCBI Taxonomy" id="1678845"/>
    <lineage>
        <taxon>Eukaryota</taxon>
        <taxon>Viridiplantae</taxon>
        <taxon>Streptophyta</taxon>
        <taxon>Embryophyta</taxon>
        <taxon>Tracheophyta</taxon>
        <taxon>Spermatophyta</taxon>
        <taxon>Magnoliopsida</taxon>
        <taxon>Liliopsida</taxon>
        <taxon>Araceae</taxon>
        <taxon>Pothoideae</taxon>
        <taxon>Potheae</taxon>
        <taxon>Anthurium</taxon>
    </lineage>
</organism>
<dbReference type="FunFam" id="3.50.7.10:FF:000007">
    <property type="entry name" value="1-phosphatidylinositol 3-phosphate 5-kinase isoform X1"/>
    <property type="match status" value="1"/>
</dbReference>
<proteinExistence type="predicted"/>
<dbReference type="Pfam" id="PF01504">
    <property type="entry name" value="PIP5K"/>
    <property type="match status" value="1"/>
</dbReference>
<evidence type="ECO:0000313" key="11">
    <source>
        <dbReference type="EMBL" id="JAT40943.1"/>
    </source>
</evidence>
<dbReference type="Gene3D" id="3.30.810.10">
    <property type="entry name" value="2-Layer Sandwich"/>
    <property type="match status" value="1"/>
</dbReference>
<dbReference type="InterPro" id="IPR002498">
    <property type="entry name" value="PInositol-4-P-4/5-kinase_core"/>
</dbReference>
<accession>A0A1D1XEV4</accession>
<evidence type="ECO:0000256" key="4">
    <source>
        <dbReference type="ARBA" id="ARBA00022777"/>
    </source>
</evidence>